<reference evidence="4 5" key="1">
    <citation type="submission" date="2019-03" db="EMBL/GenBank/DDBJ databases">
        <title>Genome sequence of Thiobacillaceae bacterium LSR1, a sulfur-oxidizing bacterium isolated from freshwater sediment.</title>
        <authorList>
            <person name="Li S."/>
        </authorList>
    </citation>
    <scope>NUCLEOTIDE SEQUENCE [LARGE SCALE GENOMIC DNA]</scope>
    <source>
        <strain evidence="4 5">LSR1</strain>
    </source>
</reference>
<evidence type="ECO:0000259" key="3">
    <source>
        <dbReference type="Pfam" id="PF01464"/>
    </source>
</evidence>
<feature type="domain" description="Transglycosylase SLT" evidence="3">
    <location>
        <begin position="23"/>
        <end position="117"/>
    </location>
</feature>
<comment type="caution">
    <text evidence="4">The sequence shown here is derived from an EMBL/GenBank/DDBJ whole genome shotgun (WGS) entry which is preliminary data.</text>
</comment>
<evidence type="ECO:0000313" key="5">
    <source>
        <dbReference type="Proteomes" id="UP000295443"/>
    </source>
</evidence>
<dbReference type="SUPFAM" id="SSF53955">
    <property type="entry name" value="Lysozyme-like"/>
    <property type="match status" value="1"/>
</dbReference>
<protein>
    <submittedName>
        <fullName evidence="4">Lytic transglycosylase domain-containing protein</fullName>
    </submittedName>
</protein>
<dbReference type="InterPro" id="IPR008258">
    <property type="entry name" value="Transglycosylase_SLT_dom_1"/>
</dbReference>
<dbReference type="CDD" id="cd13400">
    <property type="entry name" value="LT_IagB-like"/>
    <property type="match status" value="1"/>
</dbReference>
<feature type="chain" id="PRO_5020833793" evidence="2">
    <location>
        <begin position="23"/>
        <end position="155"/>
    </location>
</feature>
<dbReference type="PANTHER" id="PTHR37423">
    <property type="entry name" value="SOLUBLE LYTIC MUREIN TRANSGLYCOSYLASE-RELATED"/>
    <property type="match status" value="1"/>
</dbReference>
<dbReference type="OrthoDB" id="9808681at2"/>
<feature type="signal peptide" evidence="2">
    <location>
        <begin position="1"/>
        <end position="22"/>
    </location>
</feature>
<dbReference type="Gene3D" id="1.10.530.10">
    <property type="match status" value="1"/>
</dbReference>
<dbReference type="Pfam" id="PF01464">
    <property type="entry name" value="SLT"/>
    <property type="match status" value="1"/>
</dbReference>
<evidence type="ECO:0000256" key="1">
    <source>
        <dbReference type="ARBA" id="ARBA00007734"/>
    </source>
</evidence>
<gene>
    <name evidence="4" type="ORF">EZJ19_00990</name>
</gene>
<dbReference type="AlphaFoldDB" id="A0A4R1BR42"/>
<accession>A0A4R1BR42</accession>
<organism evidence="4 5">
    <name type="scientific">Parasulfuritortus cantonensis</name>
    <dbReference type="NCBI Taxonomy" id="2528202"/>
    <lineage>
        <taxon>Bacteria</taxon>
        <taxon>Pseudomonadati</taxon>
        <taxon>Pseudomonadota</taxon>
        <taxon>Betaproteobacteria</taxon>
        <taxon>Nitrosomonadales</taxon>
        <taxon>Thiobacillaceae</taxon>
        <taxon>Parasulfuritortus</taxon>
    </lineage>
</organism>
<comment type="similarity">
    <text evidence="1">Belongs to the transglycosylase Slt family.</text>
</comment>
<keyword evidence="5" id="KW-1185">Reference proteome</keyword>
<proteinExistence type="inferred from homology"/>
<name>A0A4R1BR42_9PROT</name>
<dbReference type="InterPro" id="IPR023346">
    <property type="entry name" value="Lysozyme-like_dom_sf"/>
</dbReference>
<dbReference type="EMBL" id="SJZB01000003">
    <property type="protein sequence ID" value="TCJ20180.1"/>
    <property type="molecule type" value="Genomic_DNA"/>
</dbReference>
<evidence type="ECO:0000313" key="4">
    <source>
        <dbReference type="EMBL" id="TCJ20180.1"/>
    </source>
</evidence>
<dbReference type="Proteomes" id="UP000295443">
    <property type="component" value="Unassembled WGS sequence"/>
</dbReference>
<evidence type="ECO:0000256" key="2">
    <source>
        <dbReference type="SAM" id="SignalP"/>
    </source>
</evidence>
<dbReference type="PANTHER" id="PTHR37423:SF2">
    <property type="entry name" value="MEMBRANE-BOUND LYTIC MUREIN TRANSGLYCOSYLASE C"/>
    <property type="match status" value="1"/>
</dbReference>
<sequence length="155" mass="16806">MRLVSFLLVSIMSIGLTRSADAECWGDAARAYGLDPMELGAIACVESSMNINAVSPVGARGVMQVMPSHAARFGLDPALLFDACTNIYMGAYVLAEMKAKYGDTWEAVGAYNAACTKLKGHACRKARSDYAWAVYRARLNLERTGKCSGPRDEFH</sequence>
<keyword evidence="2" id="KW-0732">Signal</keyword>